<keyword evidence="2" id="KW-1185">Reference proteome</keyword>
<name>A0A7G5GQE7_9BACT</name>
<protein>
    <submittedName>
        <fullName evidence="1">Uncharacterized protein</fullName>
    </submittedName>
</protein>
<dbReference type="AlphaFoldDB" id="A0A7G5GQE7"/>
<accession>A0A7G5GQE7</accession>
<proteinExistence type="predicted"/>
<evidence type="ECO:0000313" key="2">
    <source>
        <dbReference type="Proteomes" id="UP000515369"/>
    </source>
</evidence>
<dbReference type="EMBL" id="CP059732">
    <property type="protein sequence ID" value="QMW01089.1"/>
    <property type="molecule type" value="Genomic_DNA"/>
</dbReference>
<dbReference type="RefSeq" id="WP_182458213.1">
    <property type="nucleotide sequence ID" value="NZ_CP059732.1"/>
</dbReference>
<dbReference type="Proteomes" id="UP000515369">
    <property type="component" value="Chromosome"/>
</dbReference>
<evidence type="ECO:0000313" key="1">
    <source>
        <dbReference type="EMBL" id="QMW01089.1"/>
    </source>
</evidence>
<gene>
    <name evidence="1" type="ORF">H3H32_24365</name>
</gene>
<sequence>MEKPFTLTVSLTTPQIDSSLENVKVGLAKYLNIQKRLNELTGKPLKDNTEFRKSFNGFYRIRQKPAVWYNAFYELLDESRSQSIDFSTILRSLHKATNRYEASFASKLVATLNPQMPVIDSIVLKNLNTKLPYQSDPNRFDSICSLHAEISRCYTQYLQSEQGRYLVSQFKKTYPAADITEVKMLDLVLWQAR</sequence>
<dbReference type="KEGG" id="sfol:H3H32_24365"/>
<reference evidence="1 2" key="1">
    <citation type="submission" date="2020-07" db="EMBL/GenBank/DDBJ databases">
        <title>Spirosoma foliorum sp. nov., isolated from the leaves on the Nejang mountain Korea, Republic of.</title>
        <authorList>
            <person name="Ho H."/>
            <person name="Lee Y.-J."/>
            <person name="Nurcahyanto D.-A."/>
            <person name="Kim S.-G."/>
        </authorList>
    </citation>
    <scope>NUCLEOTIDE SEQUENCE [LARGE SCALE GENOMIC DNA]</scope>
    <source>
        <strain evidence="1 2">PL0136</strain>
    </source>
</reference>
<organism evidence="1 2">
    <name type="scientific">Spirosoma foliorum</name>
    <dbReference type="NCBI Taxonomy" id="2710596"/>
    <lineage>
        <taxon>Bacteria</taxon>
        <taxon>Pseudomonadati</taxon>
        <taxon>Bacteroidota</taxon>
        <taxon>Cytophagia</taxon>
        <taxon>Cytophagales</taxon>
        <taxon>Cytophagaceae</taxon>
        <taxon>Spirosoma</taxon>
    </lineage>
</organism>